<dbReference type="PANTHER" id="PTHR30624">
    <property type="entry name" value="UNCHARACTERIZED PROTEIN TLDD AND PMBA"/>
    <property type="match status" value="1"/>
</dbReference>
<feature type="domain" description="Metalloprotease TldD/E C-terminal" evidence="7">
    <location>
        <begin position="255"/>
        <end position="495"/>
    </location>
</feature>
<sequence length="500" mass="53792">MSASSTHLSQSHGTSPTADPKDRLMAVAADFAAVAPACDYWSLRLVSEHWDRLEVRQDVLEPTNLGYTLGAMVTVVARGGLGYAATNDLSRPGLRAAGRCARGWALRHAAHGLFDSSLYPRSGLQADYISPVAQPWGEVPLTDKLDLLHQANQALAIDARILDWSAWLGWNGVDQLLVSSAGASVFQHLEYLHSGLLAVANAGAQTQRRRGGGADWPGQGGMERLDATGFLEQAPQVAEDALALLEAPECPVETLDLVLMPSQMALQIHESIGHPLELDRILGDERNYAGTSFVTPEMFGQYRYGSELLNVTFDPRLPGELASTIADDEGTLAQCEYLIRDGILERPLGGALSQARSGLPGTANARASGWDRPPIDRMGNINLEPGSASLAQLIAGVERGVLMETNRSWSIDDSRNKFQFGCELGRLILDGELRGLVRNPGYRGRSAAFWRSLDGVGDGDSRQVRGVCNCGKGEPNQAIYVGHASPPCRFRQVEVFGGGA</sequence>
<dbReference type="InterPro" id="IPR002510">
    <property type="entry name" value="Metalloprtase-TldD/E_N"/>
</dbReference>
<reference evidence="8 9" key="2">
    <citation type="submission" date="2011-11" db="EMBL/GenBank/DDBJ databases">
        <authorList>
            <consortium name="US DOE Joint Genome Institute"/>
            <person name="Lucas S."/>
            <person name="Han J."/>
            <person name="Lapidus A."/>
            <person name="Cheng J.-F."/>
            <person name="Goodwin L."/>
            <person name="Pitluck S."/>
            <person name="Peters L."/>
            <person name="Ovchinnikova G."/>
            <person name="Zhang X."/>
            <person name="Detter J.C."/>
            <person name="Han C."/>
            <person name="Tapia R."/>
            <person name="Land M."/>
            <person name="Hauser L."/>
            <person name="Kyrpides N."/>
            <person name="Ivanova N."/>
            <person name="Pagani I."/>
            <person name="Vogl K."/>
            <person name="Liu Z."/>
            <person name="Overmann J."/>
            <person name="Frigaard N.-U."/>
            <person name="Bryant D."/>
            <person name="Woyke T."/>
        </authorList>
    </citation>
    <scope>NUCLEOTIDE SEQUENCE [LARGE SCALE GENOMIC DNA]</scope>
    <source>
        <strain evidence="8 9">970</strain>
    </source>
</reference>
<evidence type="ECO:0000259" key="7">
    <source>
        <dbReference type="Pfam" id="PF19289"/>
    </source>
</evidence>
<organism evidence="8 9">
    <name type="scientific">Thiorhodovibrio frisius</name>
    <dbReference type="NCBI Taxonomy" id="631362"/>
    <lineage>
        <taxon>Bacteria</taxon>
        <taxon>Pseudomonadati</taxon>
        <taxon>Pseudomonadota</taxon>
        <taxon>Gammaproteobacteria</taxon>
        <taxon>Chromatiales</taxon>
        <taxon>Chromatiaceae</taxon>
        <taxon>Thiorhodovibrio</taxon>
    </lineage>
</organism>
<name>H8Z2Y9_9GAMM</name>
<dbReference type="InterPro" id="IPR051463">
    <property type="entry name" value="Peptidase_U62_metallo"/>
</dbReference>
<dbReference type="GO" id="GO:0005829">
    <property type="term" value="C:cytosol"/>
    <property type="evidence" value="ECO:0007669"/>
    <property type="project" value="TreeGrafter"/>
</dbReference>
<dbReference type="Gene3D" id="3.30.2290.10">
    <property type="entry name" value="PmbA/TldD superfamily"/>
    <property type="match status" value="1"/>
</dbReference>
<gene>
    <name evidence="8" type="ORF">Thi970DRAFT_03043</name>
</gene>
<keyword evidence="2 8" id="KW-0645">Protease</keyword>
<dbReference type="AlphaFoldDB" id="H8Z2Y9"/>
<dbReference type="HOGENOM" id="CLU_026425_1_2_6"/>
<evidence type="ECO:0000256" key="5">
    <source>
        <dbReference type="SAM" id="MobiDB-lite"/>
    </source>
</evidence>
<dbReference type="Pfam" id="PF19289">
    <property type="entry name" value="PmbA_TldD_3rd"/>
    <property type="match status" value="1"/>
</dbReference>
<dbReference type="RefSeq" id="WP_009149768.1">
    <property type="nucleotide sequence ID" value="NZ_CP121471.1"/>
</dbReference>
<dbReference type="PANTHER" id="PTHR30624:SF10">
    <property type="entry name" value="CONSERVED PROTEIN"/>
    <property type="match status" value="1"/>
</dbReference>
<dbReference type="STRING" id="631362.Thi970DRAFT_03043"/>
<dbReference type="EMBL" id="JH603169">
    <property type="protein sequence ID" value="EIC22761.1"/>
    <property type="molecule type" value="Genomic_DNA"/>
</dbReference>
<dbReference type="Pfam" id="PF01523">
    <property type="entry name" value="PmbA_TldD_1st"/>
    <property type="match status" value="1"/>
</dbReference>
<feature type="compositionally biased region" description="Polar residues" evidence="5">
    <location>
        <begin position="1"/>
        <end position="17"/>
    </location>
</feature>
<accession>H8Z2Y9</accession>
<evidence type="ECO:0000256" key="3">
    <source>
        <dbReference type="ARBA" id="ARBA00022801"/>
    </source>
</evidence>
<evidence type="ECO:0000313" key="8">
    <source>
        <dbReference type="EMBL" id="EIC22761.1"/>
    </source>
</evidence>
<evidence type="ECO:0000256" key="4">
    <source>
        <dbReference type="ARBA" id="ARBA00023049"/>
    </source>
</evidence>
<dbReference type="SUPFAM" id="SSF111283">
    <property type="entry name" value="Putative modulator of DNA gyrase, PmbA/TldD"/>
    <property type="match status" value="1"/>
</dbReference>
<dbReference type="InterPro" id="IPR045569">
    <property type="entry name" value="Metalloprtase-TldD/E_C"/>
</dbReference>
<evidence type="ECO:0000313" key="9">
    <source>
        <dbReference type="Proteomes" id="UP000002964"/>
    </source>
</evidence>
<keyword evidence="9" id="KW-1185">Reference proteome</keyword>
<proteinExistence type="inferred from homology"/>
<dbReference type="InterPro" id="IPR035068">
    <property type="entry name" value="TldD/PmbA_N"/>
</dbReference>
<dbReference type="Proteomes" id="UP000002964">
    <property type="component" value="Unassembled WGS sequence"/>
</dbReference>
<feature type="domain" description="Metalloprotease TldD/E N-terminal" evidence="6">
    <location>
        <begin position="41"/>
        <end position="101"/>
    </location>
</feature>
<dbReference type="InterPro" id="IPR036059">
    <property type="entry name" value="TldD/PmbA_sf"/>
</dbReference>
<reference evidence="9" key="1">
    <citation type="submission" date="2011-06" db="EMBL/GenBank/DDBJ databases">
        <authorList>
            <consortium name="US DOE Joint Genome Institute (JGI-PGF)"/>
            <person name="Lucas S."/>
            <person name="Han J."/>
            <person name="Lapidus A."/>
            <person name="Cheng J.-F."/>
            <person name="Goodwin L."/>
            <person name="Pitluck S."/>
            <person name="Peters L."/>
            <person name="Land M.L."/>
            <person name="Hauser L."/>
            <person name="Vogl K."/>
            <person name="Liu Z."/>
            <person name="Overmann J."/>
            <person name="Frigaard N.-U."/>
            <person name="Bryant D.A."/>
            <person name="Woyke T.J."/>
        </authorList>
    </citation>
    <scope>NUCLEOTIDE SEQUENCE [LARGE SCALE GENOMIC DNA]</scope>
    <source>
        <strain evidence="9">970</strain>
    </source>
</reference>
<evidence type="ECO:0000256" key="2">
    <source>
        <dbReference type="ARBA" id="ARBA00022670"/>
    </source>
</evidence>
<keyword evidence="4" id="KW-0482">Metalloprotease</keyword>
<dbReference type="GO" id="GO:0006508">
    <property type="term" value="P:proteolysis"/>
    <property type="evidence" value="ECO:0007669"/>
    <property type="project" value="UniProtKB-KW"/>
</dbReference>
<comment type="similarity">
    <text evidence="1">Belongs to the peptidase U62 family.</text>
</comment>
<dbReference type="GO" id="GO:0008237">
    <property type="term" value="F:metallopeptidase activity"/>
    <property type="evidence" value="ECO:0007669"/>
    <property type="project" value="UniProtKB-KW"/>
</dbReference>
<evidence type="ECO:0000259" key="6">
    <source>
        <dbReference type="Pfam" id="PF01523"/>
    </source>
</evidence>
<keyword evidence="3" id="KW-0378">Hydrolase</keyword>
<feature type="region of interest" description="Disordered" evidence="5">
    <location>
        <begin position="1"/>
        <end position="20"/>
    </location>
</feature>
<dbReference type="eggNOG" id="COG0312">
    <property type="taxonomic scope" value="Bacteria"/>
</dbReference>
<evidence type="ECO:0000256" key="1">
    <source>
        <dbReference type="ARBA" id="ARBA00005836"/>
    </source>
</evidence>
<protein>
    <submittedName>
        <fullName evidence="8">Putative Zn-dependent protease-like protein</fullName>
    </submittedName>
</protein>